<dbReference type="Proteomes" id="UP000326912">
    <property type="component" value="Unassembled WGS sequence"/>
</dbReference>
<dbReference type="Gene3D" id="3.10.129.110">
    <property type="entry name" value="Polyketide synthase dehydratase"/>
    <property type="match status" value="1"/>
</dbReference>
<dbReference type="PROSITE" id="PS52019">
    <property type="entry name" value="PKS_MFAS_DH"/>
    <property type="match status" value="1"/>
</dbReference>
<comment type="caution">
    <text evidence="1">Lacks conserved residue(s) required for the propagation of feature annotation.</text>
</comment>
<proteinExistence type="predicted"/>
<name>A0A5J4KU04_9CHLR</name>
<dbReference type="InterPro" id="IPR049900">
    <property type="entry name" value="PKS_mFAS_DH"/>
</dbReference>
<dbReference type="AlphaFoldDB" id="A0A5J4KU04"/>
<dbReference type="InterPro" id="IPR042104">
    <property type="entry name" value="PKS_dehydratase_sf"/>
</dbReference>
<gene>
    <name evidence="3" type="ORF">KDW_41020</name>
</gene>
<reference evidence="3 4" key="1">
    <citation type="submission" date="2019-10" db="EMBL/GenBank/DDBJ databases">
        <title>Dictyobacter vulcani sp. nov., within the class Ktedonobacteria, isolated from soil of volcanic Mt. Zao.</title>
        <authorList>
            <person name="Zheng Y."/>
            <person name="Wang C.M."/>
            <person name="Sakai Y."/>
            <person name="Abe K."/>
            <person name="Yokota A."/>
            <person name="Yabe S."/>
        </authorList>
    </citation>
    <scope>NUCLEOTIDE SEQUENCE [LARGE SCALE GENOMIC DNA]</scope>
    <source>
        <strain evidence="3 4">W12</strain>
    </source>
</reference>
<feature type="region of interest" description="N-terminal hotdog fold" evidence="1">
    <location>
        <begin position="1"/>
        <end position="83"/>
    </location>
</feature>
<organism evidence="3 4">
    <name type="scientific">Dictyobacter vulcani</name>
    <dbReference type="NCBI Taxonomy" id="2607529"/>
    <lineage>
        <taxon>Bacteria</taxon>
        <taxon>Bacillati</taxon>
        <taxon>Chloroflexota</taxon>
        <taxon>Ktedonobacteria</taxon>
        <taxon>Ktedonobacterales</taxon>
        <taxon>Dictyobacteraceae</taxon>
        <taxon>Dictyobacter</taxon>
    </lineage>
</organism>
<accession>A0A5J4KU04</accession>
<feature type="region of interest" description="C-terminal hotdog fold" evidence="1">
    <location>
        <begin position="102"/>
        <end position="240"/>
    </location>
</feature>
<evidence type="ECO:0000313" key="3">
    <source>
        <dbReference type="EMBL" id="GER89940.1"/>
    </source>
</evidence>
<sequence>MSYIDMVYQIFREHGYAYANLQLRNLSIYSPLTLGKASGVKLTIQCLESKEGRWQITIEGHELHDGIPTPDAKLYVKAEMHTRETVVFEESLALDQLQQGVKDIVDLSELYDQRRRQELVHTGLMKAEGQLYETETGIVIDLAPGSAGLSQAEHFMFHPALIDGSGVGSGWLVTELLNAEQKLYLPLFYESFCASALLQTHCFTRIQRASVRLEKELIYLTLEFFDDAGPQSRRIEELRQ</sequence>
<comment type="caution">
    <text evidence="3">The sequence shown here is derived from an EMBL/GenBank/DDBJ whole genome shotgun (WGS) entry which is preliminary data.</text>
</comment>
<evidence type="ECO:0000256" key="1">
    <source>
        <dbReference type="PROSITE-ProRule" id="PRU01363"/>
    </source>
</evidence>
<dbReference type="EMBL" id="BKZW01000002">
    <property type="protein sequence ID" value="GER89940.1"/>
    <property type="molecule type" value="Genomic_DNA"/>
</dbReference>
<evidence type="ECO:0000259" key="2">
    <source>
        <dbReference type="PROSITE" id="PS52019"/>
    </source>
</evidence>
<protein>
    <recommendedName>
        <fullName evidence="2">PKS/mFAS DH domain-containing protein</fullName>
    </recommendedName>
</protein>
<keyword evidence="4" id="KW-1185">Reference proteome</keyword>
<evidence type="ECO:0000313" key="4">
    <source>
        <dbReference type="Proteomes" id="UP000326912"/>
    </source>
</evidence>
<feature type="domain" description="PKS/mFAS DH" evidence="2">
    <location>
        <begin position="1"/>
        <end position="240"/>
    </location>
</feature>